<evidence type="ECO:0000313" key="3">
    <source>
        <dbReference type="Proteomes" id="UP001357485"/>
    </source>
</evidence>
<evidence type="ECO:0000313" key="2">
    <source>
        <dbReference type="EMBL" id="KAK5104826.1"/>
    </source>
</evidence>
<feature type="compositionally biased region" description="Basic and acidic residues" evidence="1">
    <location>
        <begin position="261"/>
        <end position="278"/>
    </location>
</feature>
<feature type="compositionally biased region" description="Pro residues" evidence="1">
    <location>
        <begin position="246"/>
        <end position="255"/>
    </location>
</feature>
<feature type="region of interest" description="Disordered" evidence="1">
    <location>
        <begin position="89"/>
        <end position="128"/>
    </location>
</feature>
<keyword evidence="3" id="KW-1185">Reference proteome</keyword>
<feature type="compositionally biased region" description="Basic residues" evidence="1">
    <location>
        <begin position="116"/>
        <end position="128"/>
    </location>
</feature>
<organism evidence="2 3">
    <name type="scientific">Cryomyces antarcticus</name>
    <dbReference type="NCBI Taxonomy" id="329879"/>
    <lineage>
        <taxon>Eukaryota</taxon>
        <taxon>Fungi</taxon>
        <taxon>Dikarya</taxon>
        <taxon>Ascomycota</taxon>
        <taxon>Pezizomycotina</taxon>
        <taxon>Dothideomycetes</taxon>
        <taxon>Dothideomycetes incertae sedis</taxon>
        <taxon>Cryomyces</taxon>
    </lineage>
</organism>
<feature type="non-terminal residue" evidence="2">
    <location>
        <position position="356"/>
    </location>
</feature>
<evidence type="ECO:0000256" key="1">
    <source>
        <dbReference type="SAM" id="MobiDB-lite"/>
    </source>
</evidence>
<sequence>LRRDQHLLPPQGAVASLPLLALRCHGPQGSQSHRHGETRAFRNTLRHILQSSPLPSLRAARRRGRRLRRRLLQSELPVVEVVPKLLDHQGPPRLRSLPRRRRHSAAAVPEPTYARAGRHHHQEPPRRLQRRRLVSLLGLLERSAHRRPLGLRGLADVRHGRQARPHNHHLRLQSAIGRHHSCPRRWRAVRPPRRPGRRLHLARHLRHGRRGGLPSRRVTHDHQLVCHHVRADGRARVHCAAHDGPRPPLPRPRPLAAPRAAAERARGALDPAPADHGRDHRRRPRLQQGRARRARAQTRAAAPPRPHGRRARAGAERRHAAGLHRRGRARVRARDGGRRRRRRLGPLHVRGPDPGD</sequence>
<reference evidence="2 3" key="1">
    <citation type="submission" date="2023-08" db="EMBL/GenBank/DDBJ databases">
        <title>Black Yeasts Isolated from many extreme environments.</title>
        <authorList>
            <person name="Coleine C."/>
            <person name="Stajich J.E."/>
            <person name="Selbmann L."/>
        </authorList>
    </citation>
    <scope>NUCLEOTIDE SEQUENCE [LARGE SCALE GENOMIC DNA]</scope>
    <source>
        <strain evidence="2 3">CCFEE 536</strain>
    </source>
</reference>
<dbReference type="EMBL" id="JAVRRA010025920">
    <property type="protein sequence ID" value="KAK5104826.1"/>
    <property type="molecule type" value="Genomic_DNA"/>
</dbReference>
<proteinExistence type="predicted"/>
<gene>
    <name evidence="2" type="ORF">LTR16_006704</name>
</gene>
<feature type="compositionally biased region" description="Basic residues" evidence="1">
    <location>
        <begin position="279"/>
        <end position="296"/>
    </location>
</feature>
<name>A0ABR0KR73_9PEZI</name>
<accession>A0ABR0KR73</accession>
<feature type="compositionally biased region" description="Basic residues" evidence="1">
    <location>
        <begin position="320"/>
        <end position="345"/>
    </location>
</feature>
<dbReference type="Proteomes" id="UP001357485">
    <property type="component" value="Unassembled WGS sequence"/>
</dbReference>
<comment type="caution">
    <text evidence="2">The sequence shown here is derived from an EMBL/GenBank/DDBJ whole genome shotgun (WGS) entry which is preliminary data.</text>
</comment>
<feature type="non-terminal residue" evidence="2">
    <location>
        <position position="1"/>
    </location>
</feature>
<feature type="region of interest" description="Disordered" evidence="1">
    <location>
        <begin position="239"/>
        <end position="356"/>
    </location>
</feature>
<protein>
    <submittedName>
        <fullName evidence="2">Uncharacterized protein</fullName>
    </submittedName>
</protein>